<sequence length="228" mass="26378">MFDDLVQIWRQRSNVPQSSRRWTGQELLDFMESHLVRSHGTSFFQFIDDIDECGEKDARENATYFRRITLISAANGCSVNVLDRENEDDISVFVKARLVEYRAVTPQRKEHYRSSIISKARGNFLWAALAVAFVNTCNGHGTPDDKIEKKLRQSPGELDVRYAQLFGEKSPEELQDSLRFWRAFTLPVRTLGLSELWHLYVFLDTARPESLELASKLAGRTRKVGWNF</sequence>
<dbReference type="GeneID" id="27339389"/>
<dbReference type="Proteomes" id="UP000054466">
    <property type="component" value="Unassembled WGS sequence"/>
</dbReference>
<proteinExistence type="predicted"/>
<dbReference type="HOGENOM" id="CLU_1214629_0_0_1"/>
<evidence type="ECO:0000313" key="2">
    <source>
        <dbReference type="Proteomes" id="UP000054466"/>
    </source>
</evidence>
<dbReference type="VEuPathDB" id="FungiDB:PV07_00195"/>
<organism evidence="1 2">
    <name type="scientific">Cladophialophora immunda</name>
    <dbReference type="NCBI Taxonomy" id="569365"/>
    <lineage>
        <taxon>Eukaryota</taxon>
        <taxon>Fungi</taxon>
        <taxon>Dikarya</taxon>
        <taxon>Ascomycota</taxon>
        <taxon>Pezizomycotina</taxon>
        <taxon>Eurotiomycetes</taxon>
        <taxon>Chaetothyriomycetidae</taxon>
        <taxon>Chaetothyriales</taxon>
        <taxon>Herpotrichiellaceae</taxon>
        <taxon>Cladophialophora</taxon>
    </lineage>
</organism>
<keyword evidence="2" id="KW-1185">Reference proteome</keyword>
<name>A0A0D2CQ25_9EURO</name>
<evidence type="ECO:0000313" key="1">
    <source>
        <dbReference type="EMBL" id="KIW33338.1"/>
    </source>
</evidence>
<dbReference type="PANTHER" id="PTHR10039">
    <property type="entry name" value="AMELOGENIN"/>
    <property type="match status" value="1"/>
</dbReference>
<reference evidence="1 2" key="1">
    <citation type="submission" date="2015-01" db="EMBL/GenBank/DDBJ databases">
        <title>The Genome Sequence of Cladophialophora immunda CBS83496.</title>
        <authorList>
            <consortium name="The Broad Institute Genomics Platform"/>
            <person name="Cuomo C."/>
            <person name="de Hoog S."/>
            <person name="Gorbushina A."/>
            <person name="Stielow B."/>
            <person name="Teixiera M."/>
            <person name="Abouelleil A."/>
            <person name="Chapman S.B."/>
            <person name="Priest M."/>
            <person name="Young S.K."/>
            <person name="Wortman J."/>
            <person name="Nusbaum C."/>
            <person name="Birren B."/>
        </authorList>
    </citation>
    <scope>NUCLEOTIDE SEQUENCE [LARGE SCALE GENOMIC DNA]</scope>
    <source>
        <strain evidence="1 2">CBS 83496</strain>
    </source>
</reference>
<dbReference type="RefSeq" id="XP_016253554.1">
    <property type="nucleotide sequence ID" value="XM_016386626.1"/>
</dbReference>
<protein>
    <submittedName>
        <fullName evidence="1">Uncharacterized protein</fullName>
    </submittedName>
</protein>
<dbReference type="AlphaFoldDB" id="A0A0D2CQ25"/>
<accession>A0A0D2CQ25</accession>
<gene>
    <name evidence="1" type="ORF">PV07_00195</name>
</gene>
<dbReference type="EMBL" id="KN847040">
    <property type="protein sequence ID" value="KIW33338.1"/>
    <property type="molecule type" value="Genomic_DNA"/>
</dbReference>
<dbReference type="OrthoDB" id="3027122at2759"/>